<evidence type="ECO:0000259" key="1">
    <source>
        <dbReference type="Pfam" id="PF16409"/>
    </source>
</evidence>
<dbReference type="RefSeq" id="WP_244076269.1">
    <property type="nucleotide sequence ID" value="NZ_AP025581.1"/>
</dbReference>
<dbReference type="Pfam" id="PF16409">
    <property type="entry name" value="DUF5017"/>
    <property type="match status" value="1"/>
</dbReference>
<evidence type="ECO:0000313" key="2">
    <source>
        <dbReference type="EMBL" id="GKI18304.1"/>
    </source>
</evidence>
<dbReference type="InterPro" id="IPR032185">
    <property type="entry name" value="DUF5017"/>
</dbReference>
<name>A0AA37KNT6_9BACT</name>
<comment type="caution">
    <text evidence="2">The sequence shown here is derived from an EMBL/GenBank/DDBJ whole genome shotgun (WGS) entry which is preliminary data.</text>
</comment>
<sequence length="146" mass="15991">MVKDLITDTMKKNLIITFITALLLCLTSCGEVLEDVSFGVTPDSGNVYEAGKEVYFNFSGNPDYITFYSGEAGHKYEYAGKIDGEGTANYGIPVKAMNARTDNYSYIYETAGEYDAVFVARNATFEGESQAVARLKITIAEPADNE</sequence>
<proteinExistence type="predicted"/>
<reference evidence="2" key="1">
    <citation type="submission" date="2022-01" db="EMBL/GenBank/DDBJ databases">
        <title>Novel bile acid biosynthetic pathways are enriched in the microbiome of centenarians.</title>
        <authorList>
            <person name="Sato Y."/>
            <person name="Atarashi K."/>
            <person name="Plichta R.D."/>
            <person name="Arai Y."/>
            <person name="Sasajima S."/>
            <person name="Kearney M.S."/>
            <person name="Suda W."/>
            <person name="Takeshita K."/>
            <person name="Sasaki T."/>
            <person name="Okamoto S."/>
            <person name="Skelly N.A."/>
            <person name="Okamura Y."/>
            <person name="Vlamakis H."/>
            <person name="Li Y."/>
            <person name="Tanoue T."/>
            <person name="Takei H."/>
            <person name="Nittono H."/>
            <person name="Narushima S."/>
            <person name="Irie J."/>
            <person name="Itoh H."/>
            <person name="Moriya K."/>
            <person name="Sugiura Y."/>
            <person name="Suematsu M."/>
            <person name="Moritoki N."/>
            <person name="Shibata S."/>
            <person name="Littman R.D."/>
            <person name="Fischbach A.M."/>
            <person name="Uwamino Y."/>
            <person name="Inoue T."/>
            <person name="Honda A."/>
            <person name="Hattori M."/>
            <person name="Murai T."/>
            <person name="Xavier J.R."/>
            <person name="Hirose N."/>
            <person name="Honda K."/>
        </authorList>
    </citation>
    <scope>NUCLEOTIDE SEQUENCE</scope>
    <source>
        <strain evidence="2">CE91-St16</strain>
    </source>
</reference>
<organism evidence="2 3">
    <name type="scientific">Alistipes finegoldii</name>
    <dbReference type="NCBI Taxonomy" id="214856"/>
    <lineage>
        <taxon>Bacteria</taxon>
        <taxon>Pseudomonadati</taxon>
        <taxon>Bacteroidota</taxon>
        <taxon>Bacteroidia</taxon>
        <taxon>Bacteroidales</taxon>
        <taxon>Rikenellaceae</taxon>
        <taxon>Alistipes</taxon>
    </lineage>
</organism>
<dbReference type="AlphaFoldDB" id="A0AA37KNT6"/>
<dbReference type="EMBL" id="BQOL01000001">
    <property type="protein sequence ID" value="GKI18304.1"/>
    <property type="molecule type" value="Genomic_DNA"/>
</dbReference>
<dbReference type="Proteomes" id="UP001055105">
    <property type="component" value="Unassembled WGS sequence"/>
</dbReference>
<protein>
    <recommendedName>
        <fullName evidence="1">DUF5017 domain-containing protein</fullName>
    </recommendedName>
</protein>
<gene>
    <name evidence="2" type="ORF">CE91St16_12120</name>
</gene>
<accession>A0AA37KNT6</accession>
<evidence type="ECO:0000313" key="3">
    <source>
        <dbReference type="Proteomes" id="UP001055105"/>
    </source>
</evidence>
<feature type="domain" description="DUF5017" evidence="1">
    <location>
        <begin position="33"/>
        <end position="89"/>
    </location>
</feature>